<evidence type="ECO:0000256" key="1">
    <source>
        <dbReference type="ARBA" id="ARBA00004651"/>
    </source>
</evidence>
<name>A0A4R1BI27_9ACTN</name>
<dbReference type="RefSeq" id="WP_132691163.1">
    <property type="nucleotide sequence ID" value="NZ_SKBU01000015.1"/>
</dbReference>
<keyword evidence="10" id="KW-1185">Reference proteome</keyword>
<evidence type="ECO:0000256" key="2">
    <source>
        <dbReference type="ARBA" id="ARBA00010792"/>
    </source>
</evidence>
<dbReference type="InterPro" id="IPR051311">
    <property type="entry name" value="DedA_domain"/>
</dbReference>
<evidence type="ECO:0000256" key="7">
    <source>
        <dbReference type="SAM" id="Phobius"/>
    </source>
</evidence>
<protein>
    <submittedName>
        <fullName evidence="9">DedA family protein</fullName>
    </submittedName>
</protein>
<feature type="transmembrane region" description="Helical" evidence="7">
    <location>
        <begin position="196"/>
        <end position="214"/>
    </location>
</feature>
<dbReference type="Pfam" id="PF09335">
    <property type="entry name" value="VTT_dom"/>
    <property type="match status" value="1"/>
</dbReference>
<feature type="transmembrane region" description="Helical" evidence="7">
    <location>
        <begin position="21"/>
        <end position="40"/>
    </location>
</feature>
<evidence type="ECO:0000259" key="8">
    <source>
        <dbReference type="Pfam" id="PF09335"/>
    </source>
</evidence>
<dbReference type="InterPro" id="IPR032816">
    <property type="entry name" value="VTT_dom"/>
</dbReference>
<evidence type="ECO:0000256" key="5">
    <source>
        <dbReference type="ARBA" id="ARBA00022989"/>
    </source>
</evidence>
<accession>A0A4R1BI27</accession>
<keyword evidence="6 7" id="KW-0472">Membrane</keyword>
<evidence type="ECO:0000256" key="3">
    <source>
        <dbReference type="ARBA" id="ARBA00022475"/>
    </source>
</evidence>
<dbReference type="GO" id="GO:0005886">
    <property type="term" value="C:plasma membrane"/>
    <property type="evidence" value="ECO:0007669"/>
    <property type="project" value="UniProtKB-SubCell"/>
</dbReference>
<sequence length="224" mass="25069">MEQLIQQIVAIIRSIPDSPRGLLEFITYLFLEHGYLVVFVGTSLDNFGLPASGDIVMLAGGWLANTERAELWLVMLVGGLGGAFSDSAMYWIGRIGGRTLIERLSKTRILSRIFDLRHLGRVERYFAEHGGKTLLLARFGAGLRSATPLFAGVSGMRYTYFLPFNLLAVTVWALTIPTAGYFFGQYWSDLVEAARSAGFVFVALVLLLAGLYVYRRYRVKRSRR</sequence>
<dbReference type="OrthoDB" id="9813426at2"/>
<gene>
    <name evidence="9" type="ORF">E0L93_09225</name>
</gene>
<dbReference type="PANTHER" id="PTHR42709">
    <property type="entry name" value="ALKALINE PHOSPHATASE LIKE PROTEIN"/>
    <property type="match status" value="1"/>
</dbReference>
<keyword evidence="5 7" id="KW-1133">Transmembrane helix</keyword>
<comment type="subcellular location">
    <subcellularLocation>
        <location evidence="1">Cell membrane</location>
        <topology evidence="1">Multi-pass membrane protein</topology>
    </subcellularLocation>
</comment>
<organism evidence="9 10">
    <name type="scientific">Rubrobacter taiwanensis</name>
    <dbReference type="NCBI Taxonomy" id="185139"/>
    <lineage>
        <taxon>Bacteria</taxon>
        <taxon>Bacillati</taxon>
        <taxon>Actinomycetota</taxon>
        <taxon>Rubrobacteria</taxon>
        <taxon>Rubrobacterales</taxon>
        <taxon>Rubrobacteraceae</taxon>
        <taxon>Rubrobacter</taxon>
    </lineage>
</organism>
<feature type="domain" description="VTT" evidence="8">
    <location>
        <begin position="53"/>
        <end position="181"/>
    </location>
</feature>
<evidence type="ECO:0000313" key="9">
    <source>
        <dbReference type="EMBL" id="TCJ16884.1"/>
    </source>
</evidence>
<dbReference type="EMBL" id="SKBU01000015">
    <property type="protein sequence ID" value="TCJ16884.1"/>
    <property type="molecule type" value="Genomic_DNA"/>
</dbReference>
<dbReference type="AlphaFoldDB" id="A0A4R1BI27"/>
<keyword evidence="4 7" id="KW-0812">Transmembrane</keyword>
<comment type="caution">
    <text evidence="9">The sequence shown here is derived from an EMBL/GenBank/DDBJ whole genome shotgun (WGS) entry which is preliminary data.</text>
</comment>
<dbReference type="Proteomes" id="UP000295244">
    <property type="component" value="Unassembled WGS sequence"/>
</dbReference>
<proteinExistence type="inferred from homology"/>
<evidence type="ECO:0000256" key="6">
    <source>
        <dbReference type="ARBA" id="ARBA00023136"/>
    </source>
</evidence>
<comment type="similarity">
    <text evidence="2">Belongs to the DedA family.</text>
</comment>
<evidence type="ECO:0000313" key="10">
    <source>
        <dbReference type="Proteomes" id="UP000295244"/>
    </source>
</evidence>
<feature type="transmembrane region" description="Helical" evidence="7">
    <location>
        <begin position="164"/>
        <end position="184"/>
    </location>
</feature>
<keyword evidence="3" id="KW-1003">Cell membrane</keyword>
<feature type="transmembrane region" description="Helical" evidence="7">
    <location>
        <begin position="71"/>
        <end position="93"/>
    </location>
</feature>
<evidence type="ECO:0000256" key="4">
    <source>
        <dbReference type="ARBA" id="ARBA00022692"/>
    </source>
</evidence>
<reference evidence="9 10" key="1">
    <citation type="submission" date="2019-03" db="EMBL/GenBank/DDBJ databases">
        <title>Whole genome sequence of a novel Rubrobacter taiwanensis strain, isolated from Yellowstone National Park.</title>
        <authorList>
            <person name="Freed S."/>
            <person name="Ramaley R.F."/>
            <person name="Kyndt J.A."/>
        </authorList>
    </citation>
    <scope>NUCLEOTIDE SEQUENCE [LARGE SCALE GENOMIC DNA]</scope>
    <source>
        <strain evidence="9 10">Yellowstone</strain>
    </source>
</reference>
<dbReference type="PANTHER" id="PTHR42709:SF6">
    <property type="entry name" value="UNDECAPRENYL PHOSPHATE TRANSPORTER A"/>
    <property type="match status" value="1"/>
</dbReference>